<sequence>MIQQRHPERLASLVRELVGLPIETEWLEFKRNNERPEDIGEYISALSNSAALFNKAHGYLIWGVDDATHEIVGTEFDPRGAKVGNEELENWLLRLINPKIPFQFLEVVVNEHRVVLLEIGRAYRHPVQFQHNEFIRVGSYRKKLKEFPEKERALWRIFDETPFEALIAAEGISDEEVVALLDYPAYFDLAEIPLPESRAQIVQRLQAEGLVVRNPAGSWDVTNLGAILFAKRLDDFPHLRRKAVRVIAYTDNSRINTLREQVGNKGYASGFEGLIGFVNNLVPSNEVIGKALRRTVPMYPELAVRELVANALIHQDFTVGGAGPMIEIFADRMEISNPGVPLVDVDRFLDTPPRSRNEALASLMRRFGICEERGSGVDKVVHETEFYQLPAPEFAIAIDSTRASLFAHRSLSQMDKRDRIRACYLHACLRYVSRDYMSNTSLRERFGIAPQNSAMASRYIKEAVEQGVIRPYDELAGRKYMKYVPHWA</sequence>
<dbReference type="Gene3D" id="3.30.950.30">
    <property type="entry name" value="Schlafen, AAA domain"/>
    <property type="match status" value="1"/>
</dbReference>
<organism evidence="2 3">
    <name type="scientific">Burkholderia ubonensis</name>
    <dbReference type="NCBI Taxonomy" id="101571"/>
    <lineage>
        <taxon>Bacteria</taxon>
        <taxon>Pseudomonadati</taxon>
        <taxon>Pseudomonadota</taxon>
        <taxon>Betaproteobacteria</taxon>
        <taxon>Burkholderiales</taxon>
        <taxon>Burkholderiaceae</taxon>
        <taxon>Burkholderia</taxon>
        <taxon>Burkholderia cepacia complex</taxon>
    </lineage>
</organism>
<comment type="caution">
    <text evidence="2">The sequence shown here is derived from an EMBL/GenBank/DDBJ whole genome shotgun (WGS) entry which is preliminary data.</text>
</comment>
<dbReference type="InterPro" id="IPR038461">
    <property type="entry name" value="Schlafen_AlbA_2_dom_sf"/>
</dbReference>
<dbReference type="InterPro" id="IPR038475">
    <property type="entry name" value="RecG_C_sf"/>
</dbReference>
<dbReference type="PANTHER" id="PTHR30595">
    <property type="entry name" value="GLPR-RELATED TRANSCRIPTIONAL REPRESSOR"/>
    <property type="match status" value="1"/>
</dbReference>
<dbReference type="Pfam" id="PF04326">
    <property type="entry name" value="SLFN_AlbA_2"/>
    <property type="match status" value="1"/>
</dbReference>
<gene>
    <name evidence="2" type="ORF">WM16_13475</name>
</gene>
<dbReference type="EMBL" id="LPLU01000082">
    <property type="protein sequence ID" value="KWK75709.1"/>
    <property type="molecule type" value="Genomic_DNA"/>
</dbReference>
<name>A0A108CJT2_9BURK</name>
<dbReference type="PANTHER" id="PTHR30595:SF6">
    <property type="entry name" value="SCHLAFEN ALBA-2 DOMAIN-CONTAINING PROTEIN"/>
    <property type="match status" value="1"/>
</dbReference>
<accession>A0A108CJT2</accession>
<feature type="domain" description="Schlafen AlbA-2" evidence="1">
    <location>
        <begin position="23"/>
        <end position="144"/>
    </location>
</feature>
<dbReference type="Pfam" id="PF13749">
    <property type="entry name" value="HATPase_c_4"/>
    <property type="match status" value="1"/>
</dbReference>
<evidence type="ECO:0000313" key="3">
    <source>
        <dbReference type="Proteomes" id="UP000065504"/>
    </source>
</evidence>
<evidence type="ECO:0000313" key="2">
    <source>
        <dbReference type="EMBL" id="KWK75709.1"/>
    </source>
</evidence>
<dbReference type="AlphaFoldDB" id="A0A108CJT2"/>
<dbReference type="Proteomes" id="UP000065504">
    <property type="component" value="Unassembled WGS sequence"/>
</dbReference>
<dbReference type="RefSeq" id="WP_060234697.1">
    <property type="nucleotide sequence ID" value="NZ_LPLU01000082.1"/>
</dbReference>
<dbReference type="InterPro" id="IPR007421">
    <property type="entry name" value="Schlafen_AlbA_2_dom"/>
</dbReference>
<protein>
    <submittedName>
        <fullName evidence="2">Transcriptional regulator</fullName>
    </submittedName>
</protein>
<proteinExistence type="predicted"/>
<reference evidence="2 3" key="1">
    <citation type="submission" date="2015-11" db="EMBL/GenBank/DDBJ databases">
        <title>Expanding the genomic diversity of Burkholderia species for the development of highly accurate diagnostics.</title>
        <authorList>
            <person name="Sahl J."/>
            <person name="Keim P."/>
            <person name="Wagner D."/>
        </authorList>
    </citation>
    <scope>NUCLEOTIDE SEQUENCE [LARGE SCALE GENOMIC DNA]</scope>
    <source>
        <strain evidence="2 3">MSMB782WGS</strain>
    </source>
</reference>
<dbReference type="Gene3D" id="3.30.565.60">
    <property type="match status" value="1"/>
</dbReference>
<evidence type="ECO:0000259" key="1">
    <source>
        <dbReference type="Pfam" id="PF04326"/>
    </source>
</evidence>